<sequence length="241" mass="27809">MNRKIWEHKTFRNGIFPCPKCFSGSLIGQNKISQITEGGKELSRYGYPYGIDNLFCGILKCNKCDAILSVNGLLLTNILEEIELPNGEYDIKEVSINKPKFFYPNLRMFDLPTLIPKQIIEQVDLAFAHYFYDNNTCANKIRTSIELILDDIKAPKKRLKNGKLKLIPNLHQRIAHYSKTKRKLCELLLALKIIGNKGSHNHKSETKDILDAFEILELVLDKIYIKTTERIESLAKDKLRR</sequence>
<proteinExistence type="predicted"/>
<protein>
    <submittedName>
        <fullName evidence="1">Uncharacterized protein</fullName>
    </submittedName>
</protein>
<evidence type="ECO:0000313" key="1">
    <source>
        <dbReference type="EMBL" id="VVV00417.1"/>
    </source>
</evidence>
<gene>
    <name evidence="1" type="ORF">FVB9532_01687</name>
</gene>
<organism evidence="1 2">
    <name type="scientific">Mesonia oceanica</name>
    <dbReference type="NCBI Taxonomy" id="2687242"/>
    <lineage>
        <taxon>Bacteria</taxon>
        <taxon>Pseudomonadati</taxon>
        <taxon>Bacteroidota</taxon>
        <taxon>Flavobacteriia</taxon>
        <taxon>Flavobacteriales</taxon>
        <taxon>Flavobacteriaceae</taxon>
        <taxon>Mesonia</taxon>
    </lineage>
</organism>
<keyword evidence="2" id="KW-1185">Reference proteome</keyword>
<name>A0AC61Y7F8_9FLAO</name>
<reference evidence="1" key="1">
    <citation type="submission" date="2019-09" db="EMBL/GenBank/DDBJ databases">
        <authorList>
            <person name="Rodrigo-Torres L."/>
            <person name="Arahal R. D."/>
            <person name="Lucena T."/>
        </authorList>
    </citation>
    <scope>NUCLEOTIDE SEQUENCE</scope>
    <source>
        <strain evidence="1">ISS653</strain>
    </source>
</reference>
<comment type="caution">
    <text evidence="1">The sequence shown here is derived from an EMBL/GenBank/DDBJ whole genome shotgun (WGS) entry which is preliminary data.</text>
</comment>
<dbReference type="EMBL" id="CABVMM010000006">
    <property type="protein sequence ID" value="VVV00417.1"/>
    <property type="molecule type" value="Genomic_DNA"/>
</dbReference>
<accession>A0AC61Y7F8</accession>
<evidence type="ECO:0000313" key="2">
    <source>
        <dbReference type="Proteomes" id="UP000356253"/>
    </source>
</evidence>
<dbReference type="Proteomes" id="UP000356253">
    <property type="component" value="Unassembled WGS sequence"/>
</dbReference>